<evidence type="ECO:0000313" key="1">
    <source>
        <dbReference type="EMBL" id="HIU65503.1"/>
    </source>
</evidence>
<protein>
    <submittedName>
        <fullName evidence="1">Uncharacterized protein</fullName>
    </submittedName>
</protein>
<dbReference type="Proteomes" id="UP000824142">
    <property type="component" value="Unassembled WGS sequence"/>
</dbReference>
<reference evidence="1" key="2">
    <citation type="journal article" date="2021" name="PeerJ">
        <title>Extensive microbial diversity within the chicken gut microbiome revealed by metagenomics and culture.</title>
        <authorList>
            <person name="Gilroy R."/>
            <person name="Ravi A."/>
            <person name="Getino M."/>
            <person name="Pursley I."/>
            <person name="Horton D.L."/>
            <person name="Alikhan N.F."/>
            <person name="Baker D."/>
            <person name="Gharbi K."/>
            <person name="Hall N."/>
            <person name="Watson M."/>
            <person name="Adriaenssens E.M."/>
            <person name="Foster-Nyarko E."/>
            <person name="Jarju S."/>
            <person name="Secka A."/>
            <person name="Antonio M."/>
            <person name="Oren A."/>
            <person name="Chaudhuri R.R."/>
            <person name="La Ragione R."/>
            <person name="Hildebrand F."/>
            <person name="Pallen M.J."/>
        </authorList>
    </citation>
    <scope>NUCLEOTIDE SEQUENCE</scope>
    <source>
        <strain evidence="1">CHK136-897</strain>
    </source>
</reference>
<comment type="caution">
    <text evidence="1">The sequence shown here is derived from an EMBL/GenBank/DDBJ whole genome shotgun (WGS) entry which is preliminary data.</text>
</comment>
<dbReference type="AlphaFoldDB" id="A0A9D1MRR1"/>
<accession>A0A9D1MRR1</accession>
<organism evidence="1 2">
    <name type="scientific">Candidatus Enterousia avicola</name>
    <dbReference type="NCBI Taxonomy" id="2840787"/>
    <lineage>
        <taxon>Bacteria</taxon>
        <taxon>Pseudomonadati</taxon>
        <taxon>Pseudomonadota</taxon>
        <taxon>Alphaproteobacteria</taxon>
        <taxon>Candidatus Enterousia</taxon>
    </lineage>
</organism>
<sequence>MAVFNPDVPRYLTVPQFAKKHPAFPVGSLRDLIFHAPFNGLNDMEVIHRVGAKILIDEIKFFEWVATNPSSTGRIKGGK</sequence>
<gene>
    <name evidence="1" type="ORF">IAC63_02585</name>
</gene>
<dbReference type="EMBL" id="DVNO01000021">
    <property type="protein sequence ID" value="HIU65503.1"/>
    <property type="molecule type" value="Genomic_DNA"/>
</dbReference>
<reference evidence="1" key="1">
    <citation type="submission" date="2020-10" db="EMBL/GenBank/DDBJ databases">
        <authorList>
            <person name="Gilroy R."/>
        </authorList>
    </citation>
    <scope>NUCLEOTIDE SEQUENCE</scope>
    <source>
        <strain evidence="1">CHK136-897</strain>
    </source>
</reference>
<proteinExistence type="predicted"/>
<name>A0A9D1MRR1_9PROT</name>
<evidence type="ECO:0000313" key="2">
    <source>
        <dbReference type="Proteomes" id="UP000824142"/>
    </source>
</evidence>